<dbReference type="AlphaFoldDB" id="A0AB35XGS6"/>
<accession>A0AB35XGS6</accession>
<protein>
    <submittedName>
        <fullName evidence="1">Type I-E CRISPR-associated protein Cse2/CasB</fullName>
    </submittedName>
</protein>
<comment type="caution">
    <text evidence="1">The sequence shown here is derived from an EMBL/GenBank/DDBJ whole genome shotgun (WGS) entry which is preliminary data.</text>
</comment>
<dbReference type="EMBL" id="JBAKUA010000005">
    <property type="protein sequence ID" value="MEH1546321.1"/>
    <property type="molecule type" value="Genomic_DNA"/>
</dbReference>
<evidence type="ECO:0000313" key="1">
    <source>
        <dbReference type="EMBL" id="MEH1546321.1"/>
    </source>
</evidence>
<dbReference type="RefSeq" id="WP_004809666.1">
    <property type="nucleotide sequence ID" value="NZ_AP024309.1"/>
</dbReference>
<dbReference type="NCBIfam" id="TIGR02548">
    <property type="entry name" value="casB_cse2"/>
    <property type="match status" value="1"/>
</dbReference>
<evidence type="ECO:0000313" key="2">
    <source>
        <dbReference type="Proteomes" id="UP001309299"/>
    </source>
</evidence>
<dbReference type="InterPro" id="IPR013382">
    <property type="entry name" value="CRISPR-assoc_prot_Cse2"/>
</dbReference>
<dbReference type="Gene3D" id="1.10.520.40">
    <property type="entry name" value="CRISPR-associated protein Cse2"/>
    <property type="match status" value="1"/>
</dbReference>
<sequence length="209" mass="23044">MPEPWNDVSAATLGAVNHLQRGYLATPRDPWAVRTLAALRHADATRPGTDPNLWEVTLGHLPDDLVGHGASPATYAERAVHAAVVLYAIHQQSRPGPMHATGIGLGQAARMLSARRSTSTEWDPGTVSRFQHLCRAQQWAIRLENLRELVTLMRSEDVPLDYGRLAADLWRLQTSASDRVLLSWGRQLHHLPSDAPTTTTESTDQGESR</sequence>
<organism evidence="1 2">
    <name type="scientific">Cutibacterium avidum</name>
    <dbReference type="NCBI Taxonomy" id="33010"/>
    <lineage>
        <taxon>Bacteria</taxon>
        <taxon>Bacillati</taxon>
        <taxon>Actinomycetota</taxon>
        <taxon>Actinomycetes</taxon>
        <taxon>Propionibacteriales</taxon>
        <taxon>Propionibacteriaceae</taxon>
        <taxon>Cutibacterium</taxon>
    </lineage>
</organism>
<gene>
    <name evidence="1" type="primary">casB</name>
    <name evidence="1" type="synonym">cse2</name>
    <name evidence="1" type="ORF">V7F78_04710</name>
</gene>
<dbReference type="Pfam" id="PF09485">
    <property type="entry name" value="CRISPR_Cse2"/>
    <property type="match status" value="1"/>
</dbReference>
<dbReference type="InterPro" id="IPR038287">
    <property type="entry name" value="Cse2_sf"/>
</dbReference>
<dbReference type="Proteomes" id="UP001309299">
    <property type="component" value="Unassembled WGS sequence"/>
</dbReference>
<reference evidence="1" key="1">
    <citation type="submission" date="2024-02" db="EMBL/GenBank/DDBJ databases">
        <title>Bacterial skin colonization with Propionibacterium avidum as a risk factor for Periprosthetic Joint Infections - a single-center prospective study.</title>
        <authorList>
            <person name="Achermann Y."/>
        </authorList>
    </citation>
    <scope>NUCLEOTIDE SEQUENCE</scope>
    <source>
        <strain evidence="1">PAVI-2017310195</strain>
    </source>
</reference>
<dbReference type="CDD" id="cd09731">
    <property type="entry name" value="Cse2_I-E"/>
    <property type="match status" value="1"/>
</dbReference>
<name>A0AB35XGS6_9ACTN</name>
<proteinExistence type="predicted"/>